<keyword evidence="1" id="KW-0677">Repeat</keyword>
<dbReference type="Pfam" id="PF00415">
    <property type="entry name" value="RCC1"/>
    <property type="match status" value="2"/>
</dbReference>
<dbReference type="Proteomes" id="UP001212152">
    <property type="component" value="Unassembled WGS sequence"/>
</dbReference>
<proteinExistence type="predicted"/>
<feature type="repeat" description="RCC1" evidence="2">
    <location>
        <begin position="38"/>
        <end position="89"/>
    </location>
</feature>
<dbReference type="PANTHER" id="PTHR22872:SF2">
    <property type="entry name" value="INHIBITOR OF BRUTON TYROSINE KINASE"/>
    <property type="match status" value="1"/>
</dbReference>
<evidence type="ECO:0000256" key="1">
    <source>
        <dbReference type="ARBA" id="ARBA00022737"/>
    </source>
</evidence>
<dbReference type="InterPro" id="IPR051625">
    <property type="entry name" value="Signaling_Regulatory_Domain"/>
</dbReference>
<sequence length="481" mass="50717">MLAPHARGVGSTTLRFACRRPPCPRRYSSLPVAEISTDTVWSWGAGSDGRLGHGEQVSLTSPKPIQTLSGCKVLTVECGVSHTVALLDAATGGHVFSWGSNFYGQAGHIPESSGFLDEDDDDQLSIPTAVKGSLQDKDIAQIACGDFHTLALTRSGDIYSWGAGILGHGSEYNDSNPLPITFFADVARRPNRVAARHTTSCALAVPISAATSESGAPTSHVELYAWGHLGANEKARSPVLVARALSSLLLNGGSEAIEALACGDGCVAVAGAVVDGSRRLLVFGMGDSGAASAMAPNYPMPRENASPVAEVWTAPPSVELELPNIPVRKVLCGQDFGLTVHDDGAATLFTIPLSTNTSTDAVVTKTSTPRPPHFPPNVRDATITPNSLLLLLPDGKIVGWSIPTVAEQPALADGSSRQPWWRFWSASSASDARRSDEAAEKRAAKPMGRLWESVMSLPPTVIATRPEANRIAGAWHHFAAW</sequence>
<dbReference type="PROSITE" id="PS00626">
    <property type="entry name" value="RCC1_2"/>
    <property type="match status" value="1"/>
</dbReference>
<evidence type="ECO:0000313" key="5">
    <source>
        <dbReference type="Proteomes" id="UP001212152"/>
    </source>
</evidence>
<evidence type="ECO:0000256" key="2">
    <source>
        <dbReference type="PROSITE-ProRule" id="PRU00235"/>
    </source>
</evidence>
<name>A0AAD5TSE5_9FUNG</name>
<keyword evidence="5" id="KW-1185">Reference proteome</keyword>
<dbReference type="Gene3D" id="2.130.10.30">
    <property type="entry name" value="Regulator of chromosome condensation 1/beta-lactamase-inhibitor protein II"/>
    <property type="match status" value="2"/>
</dbReference>
<dbReference type="InterPro" id="IPR009091">
    <property type="entry name" value="RCC1/BLIP-II"/>
</dbReference>
<dbReference type="AlphaFoldDB" id="A0AAD5TSE5"/>
<dbReference type="PANTHER" id="PTHR22872">
    <property type="entry name" value="BTK-BINDING PROTEIN-RELATED"/>
    <property type="match status" value="1"/>
</dbReference>
<evidence type="ECO:0000256" key="3">
    <source>
        <dbReference type="SAM" id="MobiDB-lite"/>
    </source>
</evidence>
<feature type="region of interest" description="Disordered" evidence="3">
    <location>
        <begin position="360"/>
        <end position="379"/>
    </location>
</feature>
<evidence type="ECO:0000313" key="4">
    <source>
        <dbReference type="EMBL" id="KAJ3183072.1"/>
    </source>
</evidence>
<comment type="caution">
    <text evidence="4">The sequence shown here is derived from an EMBL/GenBank/DDBJ whole genome shotgun (WGS) entry which is preliminary data.</text>
</comment>
<protein>
    <submittedName>
        <fullName evidence="4">Ultraviolet-B receptor uvr8</fullName>
    </submittedName>
</protein>
<gene>
    <name evidence="4" type="primary">UVR8</name>
    <name evidence="4" type="ORF">HDU87_007494</name>
</gene>
<dbReference type="PROSITE" id="PS50012">
    <property type="entry name" value="RCC1_3"/>
    <property type="match status" value="2"/>
</dbReference>
<dbReference type="EMBL" id="JADGJQ010000007">
    <property type="protein sequence ID" value="KAJ3183072.1"/>
    <property type="molecule type" value="Genomic_DNA"/>
</dbReference>
<reference evidence="4" key="1">
    <citation type="submission" date="2020-05" db="EMBL/GenBank/DDBJ databases">
        <title>Phylogenomic resolution of chytrid fungi.</title>
        <authorList>
            <person name="Stajich J.E."/>
            <person name="Amses K."/>
            <person name="Simmons R."/>
            <person name="Seto K."/>
            <person name="Myers J."/>
            <person name="Bonds A."/>
            <person name="Quandt C.A."/>
            <person name="Barry K."/>
            <person name="Liu P."/>
            <person name="Grigoriev I."/>
            <person name="Longcore J.E."/>
            <person name="James T.Y."/>
        </authorList>
    </citation>
    <scope>NUCLEOTIDE SEQUENCE</scope>
    <source>
        <strain evidence="4">JEL0379</strain>
    </source>
</reference>
<dbReference type="SUPFAM" id="SSF50985">
    <property type="entry name" value="RCC1/BLIP-II"/>
    <property type="match status" value="2"/>
</dbReference>
<organism evidence="4 5">
    <name type="scientific">Geranomyces variabilis</name>
    <dbReference type="NCBI Taxonomy" id="109894"/>
    <lineage>
        <taxon>Eukaryota</taxon>
        <taxon>Fungi</taxon>
        <taxon>Fungi incertae sedis</taxon>
        <taxon>Chytridiomycota</taxon>
        <taxon>Chytridiomycota incertae sedis</taxon>
        <taxon>Chytridiomycetes</taxon>
        <taxon>Spizellomycetales</taxon>
        <taxon>Powellomycetaceae</taxon>
        <taxon>Geranomyces</taxon>
    </lineage>
</organism>
<keyword evidence="4" id="KW-0675">Receptor</keyword>
<accession>A0AAD5TSE5</accession>
<feature type="repeat" description="RCC1" evidence="2">
    <location>
        <begin position="93"/>
        <end position="155"/>
    </location>
</feature>
<dbReference type="InterPro" id="IPR000408">
    <property type="entry name" value="Reg_chr_condens"/>
</dbReference>